<evidence type="ECO:0000313" key="2">
    <source>
        <dbReference type="Proteomes" id="UP000759103"/>
    </source>
</evidence>
<evidence type="ECO:0000313" key="1">
    <source>
        <dbReference type="EMBL" id="MBW6532710.1"/>
    </source>
</evidence>
<dbReference type="EMBL" id="JAHXZN010000009">
    <property type="protein sequence ID" value="MBW6532710.1"/>
    <property type="molecule type" value="Genomic_DNA"/>
</dbReference>
<dbReference type="Proteomes" id="UP000759103">
    <property type="component" value="Unassembled WGS sequence"/>
</dbReference>
<comment type="caution">
    <text evidence="1">The sequence shown here is derived from an EMBL/GenBank/DDBJ whole genome shotgun (WGS) entry which is preliminary data.</text>
</comment>
<organism evidence="1 2">
    <name type="scientific">Sphingomonas citri</name>
    <dbReference type="NCBI Taxonomy" id="2862499"/>
    <lineage>
        <taxon>Bacteria</taxon>
        <taxon>Pseudomonadati</taxon>
        <taxon>Pseudomonadota</taxon>
        <taxon>Alphaproteobacteria</taxon>
        <taxon>Sphingomonadales</taxon>
        <taxon>Sphingomonadaceae</taxon>
        <taxon>Sphingomonas</taxon>
    </lineage>
</organism>
<accession>A0ABS7BSX7</accession>
<dbReference type="RefSeq" id="WP_219750298.1">
    <property type="nucleotide sequence ID" value="NZ_JAHXZN010000009.1"/>
</dbReference>
<proteinExistence type="predicted"/>
<keyword evidence="2" id="KW-1185">Reference proteome</keyword>
<sequence length="62" mass="7061">MEDAPFSPLRWRLCSALHARRVAQRMQAEGLDVVLLLTGDRMQPWRVMERAHALVDEVSACA</sequence>
<reference evidence="1 2" key="1">
    <citation type="submission" date="2021-07" db="EMBL/GenBank/DDBJ databases">
        <title>Sphingomonas sp.</title>
        <authorList>
            <person name="Feng G."/>
            <person name="Li J."/>
            <person name="Pan M."/>
        </authorList>
    </citation>
    <scope>NUCLEOTIDE SEQUENCE [LARGE SCALE GENOMIC DNA]</scope>
    <source>
        <strain evidence="1 2">RRHST34</strain>
    </source>
</reference>
<protein>
    <submittedName>
        <fullName evidence="1">Uncharacterized protein</fullName>
    </submittedName>
</protein>
<name>A0ABS7BSX7_9SPHN</name>
<gene>
    <name evidence="1" type="ORF">KZ820_18360</name>
</gene>